<keyword evidence="3" id="KW-1185">Reference proteome</keyword>
<sequence>MNTGVIDLMIQISTENENWANLELYNEVVKVVINLTSAEENAQAYAHKAAIPLLKAIERHTEVMFLQNAAAAMTSMSLYPVASKYLVKRGAVAVIIKSAIDNKDRKNLLVRYMRIISNFLYTESRTSDECFKTNAYSVFEELTQEDKEDKSVQKEWREFVTAYRMKTQRSSSFIGAKHYSIPIQDRLDRAYLRLLTGGTIVIKHKGRGTKPHKKIIRADETCTRLNKADTDKHAKQILMTAVKEIKSGNDHPWLRGIPNDKCFQIVASDPNGKDFYVCLETLTPEKKEGFPFFFYCVLIFETIFVTINCVTFLMQQIDCVLSRYMKKIIMK</sequence>
<dbReference type="Proteomes" id="UP000023152">
    <property type="component" value="Unassembled WGS sequence"/>
</dbReference>
<dbReference type="InterPro" id="IPR016024">
    <property type="entry name" value="ARM-type_fold"/>
</dbReference>
<dbReference type="AlphaFoldDB" id="X6NSB7"/>
<accession>X6NSB7</accession>
<proteinExistence type="predicted"/>
<reference evidence="2 3" key="1">
    <citation type="journal article" date="2013" name="Curr. Biol.">
        <title>The Genome of the Foraminiferan Reticulomyxa filosa.</title>
        <authorList>
            <person name="Glockner G."/>
            <person name="Hulsmann N."/>
            <person name="Schleicher M."/>
            <person name="Noegel A.A."/>
            <person name="Eichinger L."/>
            <person name="Gallinger C."/>
            <person name="Pawlowski J."/>
            <person name="Sierra R."/>
            <person name="Euteneuer U."/>
            <person name="Pillet L."/>
            <person name="Moustafa A."/>
            <person name="Platzer M."/>
            <person name="Groth M."/>
            <person name="Szafranski K."/>
            <person name="Schliwa M."/>
        </authorList>
    </citation>
    <scope>NUCLEOTIDE SEQUENCE [LARGE SCALE GENOMIC DNA]</scope>
</reference>
<dbReference type="SUPFAM" id="SSF48371">
    <property type="entry name" value="ARM repeat"/>
    <property type="match status" value="1"/>
</dbReference>
<keyword evidence="1" id="KW-0472">Membrane</keyword>
<keyword evidence="1" id="KW-1133">Transmembrane helix</keyword>
<dbReference type="InterPro" id="IPR011993">
    <property type="entry name" value="PH-like_dom_sf"/>
</dbReference>
<dbReference type="InterPro" id="IPR011989">
    <property type="entry name" value="ARM-like"/>
</dbReference>
<comment type="caution">
    <text evidence="2">The sequence shown here is derived from an EMBL/GenBank/DDBJ whole genome shotgun (WGS) entry which is preliminary data.</text>
</comment>
<name>X6NSB7_RETFI</name>
<gene>
    <name evidence="2" type="ORF">RFI_07943</name>
</gene>
<keyword evidence="1" id="KW-0812">Transmembrane</keyword>
<dbReference type="Gene3D" id="1.25.10.10">
    <property type="entry name" value="Leucine-rich Repeat Variant"/>
    <property type="match status" value="1"/>
</dbReference>
<protein>
    <submittedName>
        <fullName evidence="2">Uncharacterized protein</fullName>
    </submittedName>
</protein>
<dbReference type="EMBL" id="ASPP01006199">
    <property type="protein sequence ID" value="ETO29185.1"/>
    <property type="molecule type" value="Genomic_DNA"/>
</dbReference>
<feature type="transmembrane region" description="Helical" evidence="1">
    <location>
        <begin position="292"/>
        <end position="314"/>
    </location>
</feature>
<evidence type="ECO:0000313" key="2">
    <source>
        <dbReference type="EMBL" id="ETO29185.1"/>
    </source>
</evidence>
<evidence type="ECO:0000256" key="1">
    <source>
        <dbReference type="SAM" id="Phobius"/>
    </source>
</evidence>
<evidence type="ECO:0000313" key="3">
    <source>
        <dbReference type="Proteomes" id="UP000023152"/>
    </source>
</evidence>
<dbReference type="Gene3D" id="2.30.29.30">
    <property type="entry name" value="Pleckstrin-homology domain (PH domain)/Phosphotyrosine-binding domain (PTB)"/>
    <property type="match status" value="1"/>
</dbReference>
<organism evidence="2 3">
    <name type="scientific">Reticulomyxa filosa</name>
    <dbReference type="NCBI Taxonomy" id="46433"/>
    <lineage>
        <taxon>Eukaryota</taxon>
        <taxon>Sar</taxon>
        <taxon>Rhizaria</taxon>
        <taxon>Retaria</taxon>
        <taxon>Foraminifera</taxon>
        <taxon>Monothalamids</taxon>
        <taxon>Reticulomyxidae</taxon>
        <taxon>Reticulomyxa</taxon>
    </lineage>
</organism>